<feature type="binding site" evidence="7">
    <location>
        <position position="189"/>
    </location>
    <ligand>
        <name>L-glutamate</name>
        <dbReference type="ChEBI" id="CHEBI:29985"/>
    </ligand>
</feature>
<keyword evidence="1 7" id="KW-0436">Ligase</keyword>
<dbReference type="SUPFAM" id="SSF52374">
    <property type="entry name" value="Nucleotidylyl transferase"/>
    <property type="match status" value="1"/>
</dbReference>
<feature type="domain" description="Glutamyl/glutaminyl-tRNA synthetase class Ib catalytic" evidence="9">
    <location>
        <begin position="7"/>
        <end position="114"/>
    </location>
</feature>
<evidence type="ECO:0000256" key="2">
    <source>
        <dbReference type="ARBA" id="ARBA00022723"/>
    </source>
</evidence>
<dbReference type="Gene3D" id="3.40.50.620">
    <property type="entry name" value="HUPs"/>
    <property type="match status" value="1"/>
</dbReference>
<evidence type="ECO:0000313" key="11">
    <source>
        <dbReference type="Proteomes" id="UP001302072"/>
    </source>
</evidence>
<feature type="binding site" evidence="7">
    <location>
        <position position="230"/>
    </location>
    <ligand>
        <name>ATP</name>
        <dbReference type="ChEBI" id="CHEBI:30616"/>
    </ligand>
</feature>
<dbReference type="InterPro" id="IPR022380">
    <property type="entry name" value="Glu-Q_tRNA(Asp)_Synthase"/>
</dbReference>
<evidence type="ECO:0000256" key="7">
    <source>
        <dbReference type="HAMAP-Rule" id="MF_01428"/>
    </source>
</evidence>
<keyword evidence="6 7" id="KW-0030">Aminoacyl-tRNA synthetase</keyword>
<evidence type="ECO:0000256" key="4">
    <source>
        <dbReference type="ARBA" id="ARBA00022833"/>
    </source>
</evidence>
<evidence type="ECO:0000313" key="10">
    <source>
        <dbReference type="EMBL" id="WNH52724.1"/>
    </source>
</evidence>
<evidence type="ECO:0000256" key="6">
    <source>
        <dbReference type="ARBA" id="ARBA00023146"/>
    </source>
</evidence>
<evidence type="ECO:0000256" key="1">
    <source>
        <dbReference type="ARBA" id="ARBA00022598"/>
    </source>
</evidence>
<comment type="function">
    <text evidence="7">Catalyzes the tRNA-independent activation of glutamate in presence of ATP and the subsequent transfer of glutamate onto a tRNA(Asp). Glutamate is transferred on the 2-amino-5-(4,5-dihydroxy-2-cyclopenten-1-yl) moiety of the queuosine in the wobble position of the QUC anticodon.</text>
</comment>
<feature type="domain" description="Glutamyl/glutaminyl-tRNA synthetase class Ib catalytic" evidence="9">
    <location>
        <begin position="125"/>
        <end position="231"/>
    </location>
</feature>
<keyword evidence="8" id="KW-0648">Protein biosynthesis</keyword>
<dbReference type="Pfam" id="PF00749">
    <property type="entry name" value="tRNA-synt_1c"/>
    <property type="match status" value="2"/>
</dbReference>
<dbReference type="InterPro" id="IPR049940">
    <property type="entry name" value="GluQ/Sye"/>
</dbReference>
<evidence type="ECO:0000259" key="9">
    <source>
        <dbReference type="Pfam" id="PF00749"/>
    </source>
</evidence>
<gene>
    <name evidence="10" type="primary">gluQRS</name>
    <name evidence="7" type="synonym">gluQ</name>
    <name evidence="10" type="ORF">PDM29_00175</name>
</gene>
<evidence type="ECO:0000256" key="3">
    <source>
        <dbReference type="ARBA" id="ARBA00022741"/>
    </source>
</evidence>
<evidence type="ECO:0000256" key="5">
    <source>
        <dbReference type="ARBA" id="ARBA00022840"/>
    </source>
</evidence>
<reference evidence="10 11" key="1">
    <citation type="submission" date="2022-12" db="EMBL/GenBank/DDBJ databases">
        <title>Two new species, Stenotrophomonas aracearum and Stenotrophomonas oahuensis, isolated from Anthurium (Araceae family) in Hawaii.</title>
        <authorList>
            <person name="Chunag S.C."/>
            <person name="Dobhal S."/>
            <person name="Alvarez A."/>
            <person name="Arif M."/>
        </authorList>
    </citation>
    <scope>NUCLEOTIDE SEQUENCE [LARGE SCALE GENOMIC DNA]</scope>
    <source>
        <strain evidence="10 11">A5586</strain>
    </source>
</reference>
<feature type="short sequence motif" description="'HIGH' region" evidence="7">
    <location>
        <begin position="12"/>
        <end position="22"/>
    </location>
</feature>
<dbReference type="InterPro" id="IPR014729">
    <property type="entry name" value="Rossmann-like_a/b/a_fold"/>
</dbReference>
<dbReference type="PRINTS" id="PR00987">
    <property type="entry name" value="TRNASYNTHGLU"/>
</dbReference>
<protein>
    <recommendedName>
        <fullName evidence="7">Glutamyl-Q tRNA(Asp) synthetase</fullName>
        <shortName evidence="7">Glu-Q-RSs</shortName>
        <ecNumber evidence="7">6.1.1.-</ecNumber>
    </recommendedName>
</protein>
<feature type="short sequence motif" description="'KMSKS' region" evidence="7">
    <location>
        <begin position="227"/>
        <end position="231"/>
    </location>
</feature>
<dbReference type="NCBIfam" id="NF004314">
    <property type="entry name" value="PRK05710.1-3"/>
    <property type="match status" value="1"/>
</dbReference>
<proteinExistence type="inferred from homology"/>
<feature type="binding site" evidence="7">
    <location>
        <begin position="9"/>
        <end position="13"/>
    </location>
    <ligand>
        <name>L-glutamate</name>
        <dbReference type="ChEBI" id="CHEBI:29985"/>
    </ligand>
</feature>
<dbReference type="HAMAP" id="MF_01428">
    <property type="entry name" value="Glu_Q_tRNA_synth"/>
    <property type="match status" value="1"/>
</dbReference>
<keyword evidence="11" id="KW-1185">Reference proteome</keyword>
<keyword evidence="2" id="KW-0479">Metal-binding</keyword>
<dbReference type="InterPro" id="IPR000924">
    <property type="entry name" value="Glu/Gln-tRNA-synth"/>
</dbReference>
<name>A0ABY9YR95_9GAMM</name>
<evidence type="ECO:0000256" key="8">
    <source>
        <dbReference type="RuleBase" id="RU363037"/>
    </source>
</evidence>
<feature type="binding site" evidence="7">
    <location>
        <position position="171"/>
    </location>
    <ligand>
        <name>L-glutamate</name>
        <dbReference type="ChEBI" id="CHEBI:29985"/>
    </ligand>
</feature>
<dbReference type="PANTHER" id="PTHR43311">
    <property type="entry name" value="GLUTAMATE--TRNA LIGASE"/>
    <property type="match status" value="1"/>
</dbReference>
<dbReference type="PANTHER" id="PTHR43311:SF1">
    <property type="entry name" value="GLUTAMYL-Q TRNA(ASP) SYNTHETASE"/>
    <property type="match status" value="1"/>
</dbReference>
<dbReference type="EC" id="6.1.1.-" evidence="7"/>
<sequence length="293" mass="31121">MFNSAYRGRFAPSPTGPLHPGSLLAALGSWLLARHAGGAWGIRIEDVDPPRTVPGASAGQLATLQAFGLDSDFPVVHQSQRGALYQAAIDRLLAQNLAFACHCSRSELAGQHGIHHHCVAHAERPTPAIRLRVPPGSVVGFVDGLRGEVSQDVHAEVGDFVLRRADGCWAYQLAVVVDDHAQGITDVVRGADLLDSTPRQMLLQQALGLPPPRYLHLPLLLDAQGHKLSKSGAAAPVDPAAPLPALQQAWAWLGQEPAALAGCATISQWLERAVAHFDPARLPPQDIVITPLG</sequence>
<dbReference type="EMBL" id="CP115541">
    <property type="protein sequence ID" value="WNH52724.1"/>
    <property type="molecule type" value="Genomic_DNA"/>
</dbReference>
<keyword evidence="5 7" id="KW-0067">ATP-binding</keyword>
<dbReference type="NCBIfam" id="TIGR03838">
    <property type="entry name" value="queuosine_YadB"/>
    <property type="match status" value="1"/>
</dbReference>
<dbReference type="Proteomes" id="UP001302072">
    <property type="component" value="Chromosome"/>
</dbReference>
<comment type="caution">
    <text evidence="7">Lacks conserved residue(s) required for the propagation of feature annotation.</text>
</comment>
<feature type="binding site" evidence="7">
    <location>
        <position position="45"/>
    </location>
    <ligand>
        <name>L-glutamate</name>
        <dbReference type="ChEBI" id="CHEBI:29985"/>
    </ligand>
</feature>
<keyword evidence="3 7" id="KW-0547">Nucleotide-binding</keyword>
<keyword evidence="4" id="KW-0862">Zinc</keyword>
<accession>A0ABY9YR95</accession>
<comment type="similarity">
    <text evidence="7">Belongs to the class-I aminoacyl-tRNA synthetase family. GluQ subfamily.</text>
</comment>
<organism evidence="10 11">
    <name type="scientific">Stenotrophomonas oahuensis</name>
    <dbReference type="NCBI Taxonomy" id="3003271"/>
    <lineage>
        <taxon>Bacteria</taxon>
        <taxon>Pseudomonadati</taxon>
        <taxon>Pseudomonadota</taxon>
        <taxon>Gammaproteobacteria</taxon>
        <taxon>Lysobacterales</taxon>
        <taxon>Lysobacteraceae</taxon>
        <taxon>Stenotrophomonas</taxon>
    </lineage>
</organism>
<dbReference type="InterPro" id="IPR020058">
    <property type="entry name" value="Glu/Gln-tRNA-synth_Ib_cat-dom"/>
</dbReference>
<dbReference type="GO" id="GO:0016874">
    <property type="term" value="F:ligase activity"/>
    <property type="evidence" value="ECO:0007669"/>
    <property type="project" value="UniProtKB-KW"/>
</dbReference>